<keyword evidence="2" id="KW-1185">Reference proteome</keyword>
<dbReference type="InterPro" id="IPR044548">
    <property type="entry name" value="AF0060_NTP-PPase_MazG-like"/>
</dbReference>
<name>A0AAE3IY08_9BACI</name>
<dbReference type="Proteomes" id="UP001209318">
    <property type="component" value="Unassembled WGS sequence"/>
</dbReference>
<dbReference type="RefSeq" id="WP_263073353.1">
    <property type="nucleotide sequence ID" value="NZ_JAOUSF010000003.1"/>
</dbReference>
<gene>
    <name evidence="1" type="ORF">OEV98_11140</name>
</gene>
<comment type="caution">
    <text evidence="1">The sequence shown here is derived from an EMBL/GenBank/DDBJ whole genome shotgun (WGS) entry which is preliminary data.</text>
</comment>
<dbReference type="CDD" id="cd11533">
    <property type="entry name" value="NTP-PPase_Af0060_like"/>
    <property type="match status" value="1"/>
</dbReference>
<evidence type="ECO:0000313" key="1">
    <source>
        <dbReference type="EMBL" id="MCU9614115.1"/>
    </source>
</evidence>
<organism evidence="1 2">
    <name type="scientific">Perspicuibacillus lycopersici</name>
    <dbReference type="NCBI Taxonomy" id="1325689"/>
    <lineage>
        <taxon>Bacteria</taxon>
        <taxon>Bacillati</taxon>
        <taxon>Bacillota</taxon>
        <taxon>Bacilli</taxon>
        <taxon>Bacillales</taxon>
        <taxon>Bacillaceae</taxon>
        <taxon>Perspicuibacillus</taxon>
    </lineage>
</organism>
<dbReference type="AlphaFoldDB" id="A0AAE3IY08"/>
<dbReference type="EMBL" id="JAOUSF010000003">
    <property type="protein sequence ID" value="MCU9614115.1"/>
    <property type="molecule type" value="Genomic_DNA"/>
</dbReference>
<proteinExistence type="predicted"/>
<sequence length="112" mass="12807">MHQVLRKGREVVNYDQLQHEVLTDVHLERLRQNRKWGIQRHDQGTWLMILAEEFGEVAQAMQKAKGWGKPTDASDLYTELIHLSAVAVAIAEQIKEEGAAIEIGNHTQIKKI</sequence>
<dbReference type="SUPFAM" id="SSF101386">
    <property type="entry name" value="all-alpha NTP pyrophosphatases"/>
    <property type="match status" value="1"/>
</dbReference>
<dbReference type="Gene3D" id="1.10.287.1080">
    <property type="entry name" value="MazG-like"/>
    <property type="match status" value="1"/>
</dbReference>
<evidence type="ECO:0000313" key="2">
    <source>
        <dbReference type="Proteomes" id="UP001209318"/>
    </source>
</evidence>
<reference evidence="1" key="1">
    <citation type="submission" date="2022-10" db="EMBL/GenBank/DDBJ databases">
        <title>Description of Fervidibacillus gen. nov. in the family Fervidibacillaceae fam. nov. with two species, Fervidibacillus albus sp. nov., and Fervidibacillus halotolerans sp. nov., isolated from tidal flat sediments.</title>
        <authorList>
            <person name="Kwon K.K."/>
            <person name="Yang S.-H."/>
        </authorList>
    </citation>
    <scope>NUCLEOTIDE SEQUENCE</scope>
    <source>
        <strain evidence="1">JCM 19140</strain>
    </source>
</reference>
<protein>
    <submittedName>
        <fullName evidence="1">MazG-like family protein</fullName>
    </submittedName>
</protein>
<accession>A0AAE3IY08</accession>